<feature type="transmembrane region" description="Helical" evidence="1">
    <location>
        <begin position="114"/>
        <end position="142"/>
    </location>
</feature>
<dbReference type="EMBL" id="JALHAT010000014">
    <property type="protein sequence ID" value="MCJ1960950.1"/>
    <property type="molecule type" value="Genomic_DNA"/>
</dbReference>
<evidence type="ECO:0000313" key="2">
    <source>
        <dbReference type="EMBL" id="MCJ1960950.1"/>
    </source>
</evidence>
<proteinExistence type="predicted"/>
<feature type="transmembrane region" description="Helical" evidence="1">
    <location>
        <begin position="22"/>
        <end position="43"/>
    </location>
</feature>
<comment type="caution">
    <text evidence="2">The sequence shown here is derived from an EMBL/GenBank/DDBJ whole genome shotgun (WGS) entry which is preliminary data.</text>
</comment>
<feature type="transmembrane region" description="Helical" evidence="1">
    <location>
        <begin position="154"/>
        <end position="182"/>
    </location>
</feature>
<name>A0ABT0ACN1_9SPHN</name>
<sequence length="282" mass="29117">MQFDSNLAWNEAVARVRANRDVLMALAGVFFLLPALLSSVFLADIQQQMMALAQDSEGLEALISANLGTILAFGIGGMLVQFVGYLAVAVILGVGGRPSVGEAISVALRALPTLIGTSLLYIVGITLVSFVLGLLVALGSLVAGTAGASLGGVVMLMGLFGVSIWSAVRLSLLVPVIVREGLSNPVAAMRRSWELTGGHTPRLLGFYALLMLGYLAISFMVSLLLVTPLSLVFGAGAVTNFLAGVVAGLIGAVSNVLLVAVLVRVHAQLSRATPDGQASLFD</sequence>
<keyword evidence="1" id="KW-1133">Transmembrane helix</keyword>
<keyword evidence="3" id="KW-1185">Reference proteome</keyword>
<evidence type="ECO:0000313" key="3">
    <source>
        <dbReference type="Proteomes" id="UP001162802"/>
    </source>
</evidence>
<organism evidence="2 3">
    <name type="scientific">Novosphingobium mangrovi</name>
    <name type="common">ex Hu et al. 2023</name>
    <dbReference type="NCBI Taxonomy" id="2930094"/>
    <lineage>
        <taxon>Bacteria</taxon>
        <taxon>Pseudomonadati</taxon>
        <taxon>Pseudomonadota</taxon>
        <taxon>Alphaproteobacteria</taxon>
        <taxon>Sphingomonadales</taxon>
        <taxon>Sphingomonadaceae</taxon>
        <taxon>Novosphingobium</taxon>
    </lineage>
</organism>
<keyword evidence="1" id="KW-0812">Transmembrane</keyword>
<evidence type="ECO:0000256" key="1">
    <source>
        <dbReference type="SAM" id="Phobius"/>
    </source>
</evidence>
<protein>
    <submittedName>
        <fullName evidence="2">Lipoyltransferase</fullName>
    </submittedName>
</protein>
<dbReference type="Proteomes" id="UP001162802">
    <property type="component" value="Unassembled WGS sequence"/>
</dbReference>
<feature type="transmembrane region" description="Helical" evidence="1">
    <location>
        <begin position="203"/>
        <end position="229"/>
    </location>
</feature>
<dbReference type="RefSeq" id="WP_243799565.1">
    <property type="nucleotide sequence ID" value="NZ_JALHAT010000014.1"/>
</dbReference>
<feature type="transmembrane region" description="Helical" evidence="1">
    <location>
        <begin position="63"/>
        <end position="94"/>
    </location>
</feature>
<accession>A0ABT0ACN1</accession>
<keyword evidence="1" id="KW-0472">Membrane</keyword>
<reference evidence="2" key="1">
    <citation type="submission" date="2022-03" db="EMBL/GenBank/DDBJ databases">
        <title>Identification of a novel bacterium isolated from mangrove sediments.</title>
        <authorList>
            <person name="Pan X."/>
        </authorList>
    </citation>
    <scope>NUCLEOTIDE SEQUENCE</scope>
    <source>
        <strain evidence="2">B2637</strain>
    </source>
</reference>
<gene>
    <name evidence="2" type="ORF">MTR65_09685</name>
</gene>
<feature type="transmembrane region" description="Helical" evidence="1">
    <location>
        <begin position="241"/>
        <end position="263"/>
    </location>
</feature>